<evidence type="ECO:0000256" key="6">
    <source>
        <dbReference type="PROSITE-ProRule" id="PRU00169"/>
    </source>
</evidence>
<dbReference type="RefSeq" id="WP_054969312.1">
    <property type="nucleotide sequence ID" value="NZ_LJCO01000047.1"/>
</dbReference>
<organism evidence="10 11">
    <name type="scientific">Alicyclobacillus ferrooxydans</name>
    <dbReference type="NCBI Taxonomy" id="471514"/>
    <lineage>
        <taxon>Bacteria</taxon>
        <taxon>Bacillati</taxon>
        <taxon>Bacillota</taxon>
        <taxon>Bacilli</taxon>
        <taxon>Bacillales</taxon>
        <taxon>Alicyclobacillaceae</taxon>
        <taxon>Alicyclobacillus</taxon>
    </lineage>
</organism>
<dbReference type="GO" id="GO:0006355">
    <property type="term" value="P:regulation of DNA-templated transcription"/>
    <property type="evidence" value="ECO:0007669"/>
    <property type="project" value="InterPro"/>
</dbReference>
<dbReference type="InterPro" id="IPR001867">
    <property type="entry name" value="OmpR/PhoB-type_DNA-bd"/>
</dbReference>
<accession>A0A0P9EWY2</accession>
<dbReference type="Gene3D" id="6.10.250.690">
    <property type="match status" value="1"/>
</dbReference>
<keyword evidence="3" id="KW-0805">Transcription regulation</keyword>
<feature type="domain" description="OmpR/PhoB-type" evidence="9">
    <location>
        <begin position="125"/>
        <end position="223"/>
    </location>
</feature>
<comment type="caution">
    <text evidence="10">The sequence shown here is derived from an EMBL/GenBank/DDBJ whole genome shotgun (WGS) entry which is preliminary data.</text>
</comment>
<sequence length="223" mass="25103">MRLLLVDDEKRLAAAVKQLLIENNYAVDTAYEGNKGLDLALMNSYDLLILDVMLPGQSGLHIVKAVREAQLQVPILLLTARDAVDDRVKGLDAGADDYLVKPFANQELLARVRALCRRNHPLVAVDTLTVGPLSLNMGEHVIRLEDTPLSLTNREYQLLELLMRNHGKVLSKELILDRVWGPEADLIANAVENYIYFLRKKLEKLSEFVHIETVRGVGYVLRV</sequence>
<keyword evidence="5" id="KW-0804">Transcription</keyword>
<reference evidence="10 11" key="1">
    <citation type="submission" date="2015-09" db="EMBL/GenBank/DDBJ databases">
        <title>Draft genome sequence of Alicyclobacillus ferrooxydans DSM 22381.</title>
        <authorList>
            <person name="Hemp J."/>
        </authorList>
    </citation>
    <scope>NUCLEOTIDE SEQUENCE [LARGE SCALE GENOMIC DNA]</scope>
    <source>
        <strain evidence="10 11">TC-34</strain>
    </source>
</reference>
<evidence type="ECO:0000256" key="1">
    <source>
        <dbReference type="ARBA" id="ARBA00022553"/>
    </source>
</evidence>
<dbReference type="PANTHER" id="PTHR48111:SF22">
    <property type="entry name" value="REGULATOR OF RPOS"/>
    <property type="match status" value="1"/>
</dbReference>
<feature type="modified residue" description="4-aspartylphosphate" evidence="6">
    <location>
        <position position="51"/>
    </location>
</feature>
<proteinExistence type="predicted"/>
<keyword evidence="1 6" id="KW-0597">Phosphoprotein</keyword>
<evidence type="ECO:0000256" key="7">
    <source>
        <dbReference type="PROSITE-ProRule" id="PRU01091"/>
    </source>
</evidence>
<dbReference type="AlphaFoldDB" id="A0A0P9EWY2"/>
<dbReference type="GO" id="GO:0005829">
    <property type="term" value="C:cytosol"/>
    <property type="evidence" value="ECO:0007669"/>
    <property type="project" value="TreeGrafter"/>
</dbReference>
<dbReference type="InterPro" id="IPR036388">
    <property type="entry name" value="WH-like_DNA-bd_sf"/>
</dbReference>
<dbReference type="OrthoDB" id="2373414at2"/>
<dbReference type="SMART" id="SM00862">
    <property type="entry name" value="Trans_reg_C"/>
    <property type="match status" value="1"/>
</dbReference>
<dbReference type="PATRIC" id="fig|471514.4.peg.2659"/>
<keyword evidence="4 7" id="KW-0238">DNA-binding</keyword>
<dbReference type="SMART" id="SM00448">
    <property type="entry name" value="REC"/>
    <property type="match status" value="1"/>
</dbReference>
<dbReference type="Pfam" id="PF00072">
    <property type="entry name" value="Response_reg"/>
    <property type="match status" value="1"/>
</dbReference>
<dbReference type="InterPro" id="IPR016032">
    <property type="entry name" value="Sig_transdc_resp-reg_C-effctor"/>
</dbReference>
<dbReference type="Gene3D" id="3.40.50.2300">
    <property type="match status" value="1"/>
</dbReference>
<name>A0A0P9EWY2_9BACL</name>
<dbReference type="InterPro" id="IPR001789">
    <property type="entry name" value="Sig_transdc_resp-reg_receiver"/>
</dbReference>
<evidence type="ECO:0000313" key="11">
    <source>
        <dbReference type="Proteomes" id="UP000050482"/>
    </source>
</evidence>
<dbReference type="SUPFAM" id="SSF46894">
    <property type="entry name" value="C-terminal effector domain of the bipartite response regulators"/>
    <property type="match status" value="1"/>
</dbReference>
<dbReference type="SUPFAM" id="SSF52172">
    <property type="entry name" value="CheY-like"/>
    <property type="match status" value="1"/>
</dbReference>
<feature type="DNA-binding region" description="OmpR/PhoB-type" evidence="7">
    <location>
        <begin position="125"/>
        <end position="223"/>
    </location>
</feature>
<dbReference type="Pfam" id="PF00486">
    <property type="entry name" value="Trans_reg_C"/>
    <property type="match status" value="1"/>
</dbReference>
<keyword evidence="11" id="KW-1185">Reference proteome</keyword>
<evidence type="ECO:0000313" key="10">
    <source>
        <dbReference type="EMBL" id="KPV43628.1"/>
    </source>
</evidence>
<dbReference type="CDD" id="cd00383">
    <property type="entry name" value="trans_reg_C"/>
    <property type="match status" value="1"/>
</dbReference>
<dbReference type="STRING" id="471514.AN477_11545"/>
<dbReference type="GO" id="GO:0032993">
    <property type="term" value="C:protein-DNA complex"/>
    <property type="evidence" value="ECO:0007669"/>
    <property type="project" value="TreeGrafter"/>
</dbReference>
<dbReference type="FunFam" id="3.40.50.2300:FF:000001">
    <property type="entry name" value="DNA-binding response regulator PhoB"/>
    <property type="match status" value="1"/>
</dbReference>
<keyword evidence="2" id="KW-0902">Two-component regulatory system</keyword>
<evidence type="ECO:0000256" key="4">
    <source>
        <dbReference type="ARBA" id="ARBA00023125"/>
    </source>
</evidence>
<protein>
    <submittedName>
        <fullName evidence="10">Uncharacterized protein</fullName>
    </submittedName>
</protein>
<evidence type="ECO:0000256" key="2">
    <source>
        <dbReference type="ARBA" id="ARBA00023012"/>
    </source>
</evidence>
<evidence type="ECO:0000259" key="9">
    <source>
        <dbReference type="PROSITE" id="PS51755"/>
    </source>
</evidence>
<dbReference type="GO" id="GO:0000156">
    <property type="term" value="F:phosphorelay response regulator activity"/>
    <property type="evidence" value="ECO:0007669"/>
    <property type="project" value="TreeGrafter"/>
</dbReference>
<dbReference type="Proteomes" id="UP000050482">
    <property type="component" value="Unassembled WGS sequence"/>
</dbReference>
<dbReference type="EMBL" id="LJCO01000047">
    <property type="protein sequence ID" value="KPV43628.1"/>
    <property type="molecule type" value="Genomic_DNA"/>
</dbReference>
<dbReference type="InterPro" id="IPR011006">
    <property type="entry name" value="CheY-like_superfamily"/>
</dbReference>
<evidence type="ECO:0000256" key="5">
    <source>
        <dbReference type="ARBA" id="ARBA00023163"/>
    </source>
</evidence>
<gene>
    <name evidence="10" type="ORF">AN477_11545</name>
</gene>
<evidence type="ECO:0000256" key="3">
    <source>
        <dbReference type="ARBA" id="ARBA00023015"/>
    </source>
</evidence>
<dbReference type="PANTHER" id="PTHR48111">
    <property type="entry name" value="REGULATOR OF RPOS"/>
    <property type="match status" value="1"/>
</dbReference>
<feature type="domain" description="Response regulatory" evidence="8">
    <location>
        <begin position="2"/>
        <end position="116"/>
    </location>
</feature>
<dbReference type="PROSITE" id="PS50110">
    <property type="entry name" value="RESPONSE_REGULATORY"/>
    <property type="match status" value="1"/>
</dbReference>
<dbReference type="Gene3D" id="1.10.10.10">
    <property type="entry name" value="Winged helix-like DNA-binding domain superfamily/Winged helix DNA-binding domain"/>
    <property type="match status" value="1"/>
</dbReference>
<evidence type="ECO:0000259" key="8">
    <source>
        <dbReference type="PROSITE" id="PS50110"/>
    </source>
</evidence>
<dbReference type="InterPro" id="IPR039420">
    <property type="entry name" value="WalR-like"/>
</dbReference>
<dbReference type="GO" id="GO:0000976">
    <property type="term" value="F:transcription cis-regulatory region binding"/>
    <property type="evidence" value="ECO:0007669"/>
    <property type="project" value="TreeGrafter"/>
</dbReference>
<dbReference type="PROSITE" id="PS51755">
    <property type="entry name" value="OMPR_PHOB"/>
    <property type="match status" value="1"/>
</dbReference>